<dbReference type="CDD" id="cd01449">
    <property type="entry name" value="TST_Repeat_2"/>
    <property type="match status" value="1"/>
</dbReference>
<dbReference type="Pfam" id="PF00581">
    <property type="entry name" value="Rhodanese"/>
    <property type="match status" value="2"/>
</dbReference>
<dbReference type="EMBL" id="JROO01000012">
    <property type="protein sequence ID" value="KIH99377.1"/>
    <property type="molecule type" value="Genomic_DNA"/>
</dbReference>
<reference evidence="7" key="1">
    <citation type="journal article" date="2015" name="Chem. Biol.">
        <title>Structure, bioactivity, and resistance mechanism of streptomonomicin, an unusual lasso Peptide from an understudied halophilic actinomycete.</title>
        <authorList>
            <person name="Metelev M."/>
            <person name="Tietz J.I."/>
            <person name="Melby J.O."/>
            <person name="Blair P.M."/>
            <person name="Zhu L."/>
            <person name="Livnat I."/>
            <person name="Severinov K."/>
            <person name="Mitchell D.A."/>
        </authorList>
    </citation>
    <scope>NUCLEOTIDE SEQUENCE [LARGE SCALE GENOMIC DNA]</scope>
    <source>
        <strain evidence="7">YIM 90003</strain>
    </source>
</reference>
<dbReference type="PROSITE" id="PS50206">
    <property type="entry name" value="RHODANESE_3"/>
    <property type="match status" value="2"/>
</dbReference>
<dbReference type="RefSeq" id="WP_040271970.1">
    <property type="nucleotide sequence ID" value="NZ_JROO01000012.1"/>
</dbReference>
<dbReference type="PANTHER" id="PTHR43855">
    <property type="entry name" value="THIOSULFATE SULFURTRANSFERASE"/>
    <property type="match status" value="1"/>
</dbReference>
<dbReference type="AlphaFoldDB" id="A0A0C2JRD7"/>
<keyword evidence="2" id="KW-0677">Repeat</keyword>
<evidence type="ECO:0000313" key="6">
    <source>
        <dbReference type="EMBL" id="KIH99377.1"/>
    </source>
</evidence>
<evidence type="ECO:0000256" key="1">
    <source>
        <dbReference type="ARBA" id="ARBA00022679"/>
    </source>
</evidence>
<comment type="catalytic activity">
    <reaction evidence="3">
        <text>thiosulfate + hydrogen cyanide = thiocyanate + sulfite + 2 H(+)</text>
        <dbReference type="Rhea" id="RHEA:16881"/>
        <dbReference type="ChEBI" id="CHEBI:15378"/>
        <dbReference type="ChEBI" id="CHEBI:17359"/>
        <dbReference type="ChEBI" id="CHEBI:18022"/>
        <dbReference type="ChEBI" id="CHEBI:18407"/>
        <dbReference type="ChEBI" id="CHEBI:33542"/>
        <dbReference type="EC" id="2.8.1.1"/>
    </reaction>
</comment>
<evidence type="ECO:0000259" key="5">
    <source>
        <dbReference type="PROSITE" id="PS50206"/>
    </source>
</evidence>
<keyword evidence="1 4" id="KW-0808">Transferase</keyword>
<dbReference type="FunFam" id="3.40.250.10:FF:000024">
    <property type="entry name" value="Sulfurtransferase"/>
    <property type="match status" value="1"/>
</dbReference>
<accession>A0A0C2JRD7</accession>
<dbReference type="SMART" id="SM00450">
    <property type="entry name" value="RHOD"/>
    <property type="match status" value="2"/>
</dbReference>
<dbReference type="PROSITE" id="PS00683">
    <property type="entry name" value="RHODANESE_2"/>
    <property type="match status" value="1"/>
</dbReference>
<dbReference type="Proteomes" id="UP000031675">
    <property type="component" value="Unassembled WGS sequence"/>
</dbReference>
<dbReference type="Gene3D" id="3.40.250.10">
    <property type="entry name" value="Rhodanese-like domain"/>
    <property type="match status" value="2"/>
</dbReference>
<dbReference type="OrthoDB" id="9781034at2"/>
<feature type="domain" description="Rhodanese" evidence="5">
    <location>
        <begin position="18"/>
        <end position="125"/>
    </location>
</feature>
<evidence type="ECO:0000313" key="7">
    <source>
        <dbReference type="Proteomes" id="UP000031675"/>
    </source>
</evidence>
<sequence length="279" mass="31739">MSRSDVLVDADWVEAHLDDPNVVLVEVDEDTSAYDKGHIRNAVKLDWKTELQDPVRRDFVDRTGFEKLLSEKGISNDDTVILYGGNNNWFAAYAYWYFRLYGHQSVKLLDGGRKKWELDSRELVEEVPERAKTSYSAKEQDTSIRAFREEVVDSIGKKDLVDVRSPDEFVGKLLAPAHLPQETAQRAGHIPTARNIPWSKTANDDGTFKSDEELRRLYTEAGVDLDKDIIAYCRIGERSSHTWFALHELLGLENVKNYDGSWTEYGSLVGVPVELGEAK</sequence>
<keyword evidence="7" id="KW-1185">Reference proteome</keyword>
<dbReference type="SUPFAM" id="SSF52821">
    <property type="entry name" value="Rhodanese/Cell cycle control phosphatase"/>
    <property type="match status" value="2"/>
</dbReference>
<dbReference type="CDD" id="cd01448">
    <property type="entry name" value="TST_Repeat_1"/>
    <property type="match status" value="1"/>
</dbReference>
<dbReference type="PANTHER" id="PTHR43855:SF1">
    <property type="entry name" value="THIOSULFATE SULFURTRANSFERASE"/>
    <property type="match status" value="1"/>
</dbReference>
<dbReference type="GO" id="GO:0004792">
    <property type="term" value="F:thiosulfate-cyanide sulfurtransferase activity"/>
    <property type="evidence" value="ECO:0007669"/>
    <property type="project" value="UniProtKB-EC"/>
</dbReference>
<dbReference type="STRING" id="183763.LP52_07675"/>
<dbReference type="InterPro" id="IPR051126">
    <property type="entry name" value="Thiosulfate_sulfurtransferase"/>
</dbReference>
<evidence type="ECO:0000256" key="4">
    <source>
        <dbReference type="RuleBase" id="RU000507"/>
    </source>
</evidence>
<feature type="domain" description="Rhodanese" evidence="5">
    <location>
        <begin position="154"/>
        <end position="274"/>
    </location>
</feature>
<name>A0A0C2JRD7_9ACTN</name>
<gene>
    <name evidence="6" type="ORF">LP52_07675</name>
</gene>
<evidence type="ECO:0000256" key="3">
    <source>
        <dbReference type="ARBA" id="ARBA00047549"/>
    </source>
</evidence>
<protein>
    <recommendedName>
        <fullName evidence="4">Sulfurtransferase</fullName>
    </recommendedName>
</protein>
<dbReference type="InterPro" id="IPR036873">
    <property type="entry name" value="Rhodanese-like_dom_sf"/>
</dbReference>
<comment type="caution">
    <text evidence="6">The sequence shown here is derived from an EMBL/GenBank/DDBJ whole genome shotgun (WGS) entry which is preliminary data.</text>
</comment>
<proteinExistence type="predicted"/>
<organism evidence="6 7">
    <name type="scientific">Streptomonospora alba</name>
    <dbReference type="NCBI Taxonomy" id="183763"/>
    <lineage>
        <taxon>Bacteria</taxon>
        <taxon>Bacillati</taxon>
        <taxon>Actinomycetota</taxon>
        <taxon>Actinomycetes</taxon>
        <taxon>Streptosporangiales</taxon>
        <taxon>Nocardiopsidaceae</taxon>
        <taxon>Streptomonospora</taxon>
    </lineage>
</organism>
<dbReference type="InterPro" id="IPR001763">
    <property type="entry name" value="Rhodanese-like_dom"/>
</dbReference>
<evidence type="ECO:0000256" key="2">
    <source>
        <dbReference type="ARBA" id="ARBA00022737"/>
    </source>
</evidence>
<dbReference type="InterPro" id="IPR001307">
    <property type="entry name" value="Thiosulphate_STrfase_CS"/>
</dbReference>